<accession>A0A7D6VG19</accession>
<dbReference type="Proteomes" id="UP000515512">
    <property type="component" value="Chromosome"/>
</dbReference>
<evidence type="ECO:0000259" key="5">
    <source>
        <dbReference type="PROSITE" id="PS50983"/>
    </source>
</evidence>
<dbReference type="PROSITE" id="PS50983">
    <property type="entry name" value="FE_B12_PBP"/>
    <property type="match status" value="1"/>
</dbReference>
<evidence type="ECO:0000256" key="3">
    <source>
        <dbReference type="ARBA" id="ARBA00022448"/>
    </source>
</evidence>
<gene>
    <name evidence="6" type="ORF">H0264_05750</name>
</gene>
<dbReference type="InterPro" id="IPR051313">
    <property type="entry name" value="Bact_iron-sidero_bind"/>
</dbReference>
<dbReference type="Pfam" id="PF01497">
    <property type="entry name" value="Peripla_BP_2"/>
    <property type="match status" value="1"/>
</dbReference>
<evidence type="ECO:0000256" key="2">
    <source>
        <dbReference type="ARBA" id="ARBA00008814"/>
    </source>
</evidence>
<dbReference type="AlphaFoldDB" id="A0A7D6VG19"/>
<dbReference type="KEGG" id="nhu:H0264_05750"/>
<dbReference type="RefSeq" id="WP_181582996.1">
    <property type="nucleotide sequence ID" value="NZ_CP059399.1"/>
</dbReference>
<name>A0A7D6VG19_9NOCA</name>
<organism evidence="6 7">
    <name type="scientific">Nocardia huaxiensis</name>
    <dbReference type="NCBI Taxonomy" id="2755382"/>
    <lineage>
        <taxon>Bacteria</taxon>
        <taxon>Bacillati</taxon>
        <taxon>Actinomycetota</taxon>
        <taxon>Actinomycetes</taxon>
        <taxon>Mycobacteriales</taxon>
        <taxon>Nocardiaceae</taxon>
        <taxon>Nocardia</taxon>
    </lineage>
</organism>
<dbReference type="EMBL" id="CP059399">
    <property type="protein sequence ID" value="QLY31815.1"/>
    <property type="molecule type" value="Genomic_DNA"/>
</dbReference>
<evidence type="ECO:0000313" key="6">
    <source>
        <dbReference type="EMBL" id="QLY31815.1"/>
    </source>
</evidence>
<dbReference type="PANTHER" id="PTHR30532">
    <property type="entry name" value="IRON III DICITRATE-BINDING PERIPLASMIC PROTEIN"/>
    <property type="match status" value="1"/>
</dbReference>
<comment type="similarity">
    <text evidence="2">Belongs to the bacterial solute-binding protein 8 family.</text>
</comment>
<dbReference type="GO" id="GO:1901678">
    <property type="term" value="P:iron coordination entity transport"/>
    <property type="evidence" value="ECO:0007669"/>
    <property type="project" value="UniProtKB-ARBA"/>
</dbReference>
<keyword evidence="3" id="KW-0813">Transport</keyword>
<dbReference type="InterPro" id="IPR002491">
    <property type="entry name" value="ABC_transptr_periplasmic_BD"/>
</dbReference>
<comment type="subcellular location">
    <subcellularLocation>
        <location evidence="1">Cell envelope</location>
    </subcellularLocation>
</comment>
<dbReference type="GO" id="GO:0030288">
    <property type="term" value="C:outer membrane-bounded periplasmic space"/>
    <property type="evidence" value="ECO:0007669"/>
    <property type="project" value="TreeGrafter"/>
</dbReference>
<dbReference type="Gene3D" id="3.40.50.1980">
    <property type="entry name" value="Nitrogenase molybdenum iron protein domain"/>
    <property type="match status" value="2"/>
</dbReference>
<sequence length="331" mass="34698">MKSVRTSHGRLRFTRTRAAVAVLTGVLTLGLVACGSGSDEPAGSGEPVTITHSQGETTVTGTPERIVALGNQWLDTVQALGVTPVGYIDNISVLTKSLAPWEPESLKSVKALDTTGSITEQVAALNPDLILVDAFIADAKTYSDLSKIAPTVPGLTKEAVTPWADQVTALGKILHKDDAAAKVISDLNGRIDGIAQRNPGLKGKTFVSSWLAGPSQLMVLTDPADGSSRLFTQLGMTIPASLVAQGGTGGRLALSPERLDELNSDLLLAGYSPGQDEKYRQLPGYSDLPAVKKNAVVFLTVQEISAVNQPTPLALPYLLDKLEPALANAAK</sequence>
<dbReference type="SUPFAM" id="SSF53807">
    <property type="entry name" value="Helical backbone' metal receptor"/>
    <property type="match status" value="1"/>
</dbReference>
<proteinExistence type="inferred from homology"/>
<evidence type="ECO:0000313" key="7">
    <source>
        <dbReference type="Proteomes" id="UP000515512"/>
    </source>
</evidence>
<dbReference type="PANTHER" id="PTHR30532:SF24">
    <property type="entry name" value="FERRIC ENTEROBACTIN-BINDING PERIPLASMIC PROTEIN FEPB"/>
    <property type="match status" value="1"/>
</dbReference>
<keyword evidence="4" id="KW-0732">Signal</keyword>
<dbReference type="PROSITE" id="PS51257">
    <property type="entry name" value="PROKAR_LIPOPROTEIN"/>
    <property type="match status" value="1"/>
</dbReference>
<evidence type="ECO:0000256" key="1">
    <source>
        <dbReference type="ARBA" id="ARBA00004196"/>
    </source>
</evidence>
<keyword evidence="7" id="KW-1185">Reference proteome</keyword>
<protein>
    <submittedName>
        <fullName evidence="6">ABC transporter substrate-binding protein</fullName>
    </submittedName>
</protein>
<feature type="domain" description="Fe/B12 periplasmic-binding" evidence="5">
    <location>
        <begin position="65"/>
        <end position="330"/>
    </location>
</feature>
<reference evidence="6 7" key="1">
    <citation type="submission" date="2020-07" db="EMBL/GenBank/DDBJ databases">
        <authorList>
            <person name="Zhuang K."/>
            <person name="Ran Y."/>
        </authorList>
    </citation>
    <scope>NUCLEOTIDE SEQUENCE [LARGE SCALE GENOMIC DNA]</scope>
    <source>
        <strain evidence="6 7">WCH-YHL-001</strain>
    </source>
</reference>
<evidence type="ECO:0000256" key="4">
    <source>
        <dbReference type="ARBA" id="ARBA00022729"/>
    </source>
</evidence>